<reference evidence="2" key="2">
    <citation type="journal article" date="2023" name="BMC Genomics">
        <title>Pest status, molecular evolution, and epigenetic factors derived from the genome assembly of Frankliniella fusca, a thysanopteran phytovirus vector.</title>
        <authorList>
            <person name="Catto M.A."/>
            <person name="Labadie P.E."/>
            <person name="Jacobson A.L."/>
            <person name="Kennedy G.G."/>
            <person name="Srinivasan R."/>
            <person name="Hunt B.G."/>
        </authorList>
    </citation>
    <scope>NUCLEOTIDE SEQUENCE</scope>
    <source>
        <strain evidence="2">PL_HMW_Pooled</strain>
    </source>
</reference>
<keyword evidence="3" id="KW-1185">Reference proteome</keyword>
<accession>A0AAE1I786</accession>
<feature type="compositionally biased region" description="Low complexity" evidence="1">
    <location>
        <begin position="32"/>
        <end position="79"/>
    </location>
</feature>
<dbReference type="Gene3D" id="1.10.10.1070">
    <property type="entry name" value="Zinc finger, BED domain-containing"/>
    <property type="match status" value="1"/>
</dbReference>
<organism evidence="2 3">
    <name type="scientific">Frankliniella fusca</name>
    <dbReference type="NCBI Taxonomy" id="407009"/>
    <lineage>
        <taxon>Eukaryota</taxon>
        <taxon>Metazoa</taxon>
        <taxon>Ecdysozoa</taxon>
        <taxon>Arthropoda</taxon>
        <taxon>Hexapoda</taxon>
        <taxon>Insecta</taxon>
        <taxon>Pterygota</taxon>
        <taxon>Neoptera</taxon>
        <taxon>Paraneoptera</taxon>
        <taxon>Thysanoptera</taxon>
        <taxon>Terebrantia</taxon>
        <taxon>Thripoidea</taxon>
        <taxon>Thripidae</taxon>
        <taxon>Frankliniella</taxon>
    </lineage>
</organism>
<protein>
    <submittedName>
        <fullName evidence="2">Merozoite surface protein 1</fullName>
    </submittedName>
</protein>
<sequence>MVSAGPLGVSTRCLLAVPVRPDAQPTPPPLVPLLTPLTVSVRPPESSPSTSSDLSPASSDISSVSTSTSTTPTPSSSLPARKGRKRKSGISGDEAAAGLASGQYKLKQKKILDRPLVVVDDPTEAETGNVQCQRCLMCFAFDSNNTTGSSSLTKHARAGCRVPRADSTRSVLVPARMKNMLFEKLVEKCARDLSSLHSAVGPGMTGVVQAALDIGSACPGARAADIMPTANTVRRPGLPDWATSRQLGSSTDSNVAVVF</sequence>
<dbReference type="EMBL" id="JAHWGI010001439">
    <property type="protein sequence ID" value="KAK3932731.1"/>
    <property type="molecule type" value="Genomic_DNA"/>
</dbReference>
<dbReference type="Proteomes" id="UP001219518">
    <property type="component" value="Unassembled WGS sequence"/>
</dbReference>
<evidence type="ECO:0000313" key="3">
    <source>
        <dbReference type="Proteomes" id="UP001219518"/>
    </source>
</evidence>
<evidence type="ECO:0000313" key="2">
    <source>
        <dbReference type="EMBL" id="KAK3932731.1"/>
    </source>
</evidence>
<dbReference type="AlphaFoldDB" id="A0AAE1I786"/>
<proteinExistence type="predicted"/>
<evidence type="ECO:0000256" key="1">
    <source>
        <dbReference type="SAM" id="MobiDB-lite"/>
    </source>
</evidence>
<name>A0AAE1I786_9NEOP</name>
<gene>
    <name evidence="2" type="ORF">KUF71_002702</name>
</gene>
<keyword evidence="2" id="KW-0477">Merozoite</keyword>
<reference evidence="2" key="1">
    <citation type="submission" date="2021-07" db="EMBL/GenBank/DDBJ databases">
        <authorList>
            <person name="Catto M.A."/>
            <person name="Jacobson A."/>
            <person name="Kennedy G."/>
            <person name="Labadie P."/>
            <person name="Hunt B.G."/>
            <person name="Srinivasan R."/>
        </authorList>
    </citation>
    <scope>NUCLEOTIDE SEQUENCE</scope>
    <source>
        <strain evidence="2">PL_HMW_Pooled</strain>
        <tissue evidence="2">Head</tissue>
    </source>
</reference>
<feature type="region of interest" description="Disordered" evidence="1">
    <location>
        <begin position="21"/>
        <end position="94"/>
    </location>
</feature>
<comment type="caution">
    <text evidence="2">The sequence shown here is derived from an EMBL/GenBank/DDBJ whole genome shotgun (WGS) entry which is preliminary data.</text>
</comment>